<keyword evidence="3" id="KW-1185">Reference proteome</keyword>
<dbReference type="Pfam" id="PF11193">
    <property type="entry name" value="DUF2812"/>
    <property type="match status" value="1"/>
</dbReference>
<organism evidence="2 3">
    <name type="scientific">Enterococcus columbae DSM 7374 = ATCC 51263</name>
    <dbReference type="NCBI Taxonomy" id="1121865"/>
    <lineage>
        <taxon>Bacteria</taxon>
        <taxon>Bacillati</taxon>
        <taxon>Bacillota</taxon>
        <taxon>Bacilli</taxon>
        <taxon>Lactobacillales</taxon>
        <taxon>Enterococcaceae</taxon>
        <taxon>Enterococcus</taxon>
    </lineage>
</organism>
<dbReference type="STRING" id="1121865.OMW_00727"/>
<sequence length="181" mass="21722">MAKAKRRIRFFQVVDFESECRWLEKQHLDGWHLIHVSKAHFYIFERGLPEKVVYQLDFAGTPKDYLQLYQDYGWQYCGSCDNWNYFRKPRAAMNESIDSQLFSDQDSKRLFVQKIVIWRILPIVLFLTIQLFIFPSKISDYSQSFWGIILLITIACILLSIGYQALLLMFSLYRYFNKNKN</sequence>
<keyword evidence="1" id="KW-0472">Membrane</keyword>
<evidence type="ECO:0000313" key="3">
    <source>
        <dbReference type="Proteomes" id="UP000014113"/>
    </source>
</evidence>
<proteinExistence type="predicted"/>
<dbReference type="InterPro" id="IPR021359">
    <property type="entry name" value="DUF2812"/>
</dbReference>
<dbReference type="EMBL" id="ASWJ01000003">
    <property type="protein sequence ID" value="EOW87433.1"/>
    <property type="molecule type" value="Genomic_DNA"/>
</dbReference>
<evidence type="ECO:0000313" key="2">
    <source>
        <dbReference type="EMBL" id="EOW87433.1"/>
    </source>
</evidence>
<dbReference type="eggNOG" id="ENOG50329RG">
    <property type="taxonomic scope" value="Bacteria"/>
</dbReference>
<dbReference type="PATRIC" id="fig|1121865.3.peg.717"/>
<dbReference type="Proteomes" id="UP000014113">
    <property type="component" value="Unassembled WGS sequence"/>
</dbReference>
<feature type="transmembrane region" description="Helical" evidence="1">
    <location>
        <begin position="145"/>
        <end position="173"/>
    </location>
</feature>
<feature type="transmembrane region" description="Helical" evidence="1">
    <location>
        <begin position="116"/>
        <end position="133"/>
    </location>
</feature>
<comment type="caution">
    <text evidence="2">The sequence shown here is derived from an EMBL/GenBank/DDBJ whole genome shotgun (WGS) entry which is preliminary data.</text>
</comment>
<name>S1NP01_9ENTE</name>
<keyword evidence="1" id="KW-0812">Transmembrane</keyword>
<dbReference type="AlphaFoldDB" id="S1NP01"/>
<dbReference type="OrthoDB" id="8757095at2"/>
<accession>S1NP01</accession>
<evidence type="ECO:0000256" key="1">
    <source>
        <dbReference type="SAM" id="Phobius"/>
    </source>
</evidence>
<reference evidence="2 3" key="1">
    <citation type="submission" date="2013-03" db="EMBL/GenBank/DDBJ databases">
        <title>The Genome Sequence of Enterococcus columbae ATCC_51263 (PacBio/Illumina hybrid assembly).</title>
        <authorList>
            <consortium name="The Broad Institute Genomics Platform"/>
            <consortium name="The Broad Institute Genome Sequencing Center for Infectious Disease"/>
            <person name="Earl A."/>
            <person name="Russ C."/>
            <person name="Gilmore M."/>
            <person name="Surin D."/>
            <person name="Walker B."/>
            <person name="Young S."/>
            <person name="Zeng Q."/>
            <person name="Gargeya S."/>
            <person name="Fitzgerald M."/>
            <person name="Haas B."/>
            <person name="Abouelleil A."/>
            <person name="Allen A.W."/>
            <person name="Alvarado L."/>
            <person name="Arachchi H.M."/>
            <person name="Berlin A.M."/>
            <person name="Chapman S.B."/>
            <person name="Gainer-Dewar J."/>
            <person name="Goldberg J."/>
            <person name="Griggs A."/>
            <person name="Gujja S."/>
            <person name="Hansen M."/>
            <person name="Howarth C."/>
            <person name="Imamovic A."/>
            <person name="Ireland A."/>
            <person name="Larimer J."/>
            <person name="McCowan C."/>
            <person name="Murphy C."/>
            <person name="Pearson M."/>
            <person name="Poon T.W."/>
            <person name="Priest M."/>
            <person name="Roberts A."/>
            <person name="Saif S."/>
            <person name="Shea T."/>
            <person name="Sisk P."/>
            <person name="Sykes S."/>
            <person name="Wortman J."/>
            <person name="Nusbaum C."/>
            <person name="Birren B."/>
        </authorList>
    </citation>
    <scope>NUCLEOTIDE SEQUENCE [LARGE SCALE GENOMIC DNA]</scope>
    <source>
        <strain evidence="2 3">ATCC 51263</strain>
    </source>
</reference>
<protein>
    <recommendedName>
        <fullName evidence="4">DUF2812 domain-containing protein</fullName>
    </recommendedName>
</protein>
<dbReference type="RefSeq" id="WP_016182890.1">
    <property type="nucleotide sequence ID" value="NZ_JXKI01000021.1"/>
</dbReference>
<gene>
    <name evidence="2" type="ORF">I568_00477</name>
</gene>
<evidence type="ECO:0008006" key="4">
    <source>
        <dbReference type="Google" id="ProtNLM"/>
    </source>
</evidence>
<keyword evidence="1" id="KW-1133">Transmembrane helix</keyword>